<accession>A0A4S8N7F8</accession>
<dbReference type="InterPro" id="IPR005693">
    <property type="entry name" value="Mce"/>
</dbReference>
<feature type="transmembrane region" description="Helical" evidence="1">
    <location>
        <begin position="12"/>
        <end position="30"/>
    </location>
</feature>
<dbReference type="RefSeq" id="WP_136563245.1">
    <property type="nucleotide sequence ID" value="NZ_BAABLS010000004.1"/>
</dbReference>
<keyword evidence="1" id="KW-0472">Membrane</keyword>
<evidence type="ECO:0000259" key="3">
    <source>
        <dbReference type="Pfam" id="PF11887"/>
    </source>
</evidence>
<evidence type="ECO:0000313" key="4">
    <source>
        <dbReference type="EMBL" id="THV12193.1"/>
    </source>
</evidence>
<gene>
    <name evidence="4" type="ORF">E9934_12680</name>
</gene>
<dbReference type="Pfam" id="PF11887">
    <property type="entry name" value="Mce4_CUP1"/>
    <property type="match status" value="1"/>
</dbReference>
<evidence type="ECO:0000313" key="5">
    <source>
        <dbReference type="Proteomes" id="UP000307087"/>
    </source>
</evidence>
<dbReference type="PANTHER" id="PTHR33371">
    <property type="entry name" value="INTERMEMBRANE PHOSPHOLIPID TRANSPORT SYSTEM BINDING PROTEIN MLAD-RELATED"/>
    <property type="match status" value="1"/>
</dbReference>
<evidence type="ECO:0000259" key="2">
    <source>
        <dbReference type="Pfam" id="PF02470"/>
    </source>
</evidence>
<dbReference type="InterPro" id="IPR052336">
    <property type="entry name" value="MlaD_Phospholipid_Transporter"/>
</dbReference>
<dbReference type="AlphaFoldDB" id="A0A4S8N7F8"/>
<comment type="caution">
    <text evidence="4">The sequence shown here is derived from an EMBL/GenBank/DDBJ whole genome shotgun (WGS) entry which is preliminary data.</text>
</comment>
<dbReference type="GO" id="GO:0005576">
    <property type="term" value="C:extracellular region"/>
    <property type="evidence" value="ECO:0007669"/>
    <property type="project" value="TreeGrafter"/>
</dbReference>
<dbReference type="InterPro" id="IPR003399">
    <property type="entry name" value="Mce/MlaD"/>
</dbReference>
<proteinExistence type="predicted"/>
<dbReference type="PANTHER" id="PTHR33371:SF4">
    <property type="entry name" value="INTERMEMBRANE PHOSPHOLIPID TRANSPORT SYSTEM BINDING PROTEIN MLAD"/>
    <property type="match status" value="1"/>
</dbReference>
<keyword evidence="5" id="KW-1185">Reference proteome</keyword>
<dbReference type="Proteomes" id="UP000307087">
    <property type="component" value="Unassembled WGS sequence"/>
</dbReference>
<name>A0A4S8N7F8_9ACTN</name>
<feature type="domain" description="Mce/MlaD" evidence="2">
    <location>
        <begin position="35"/>
        <end position="109"/>
    </location>
</feature>
<dbReference type="Pfam" id="PF02470">
    <property type="entry name" value="MlaD"/>
    <property type="match status" value="1"/>
</dbReference>
<organism evidence="4 5">
    <name type="scientific">Nocardioides caeni</name>
    <dbReference type="NCBI Taxonomy" id="574700"/>
    <lineage>
        <taxon>Bacteria</taxon>
        <taxon>Bacillati</taxon>
        <taxon>Actinomycetota</taxon>
        <taxon>Actinomycetes</taxon>
        <taxon>Propionibacteriales</taxon>
        <taxon>Nocardioidaceae</taxon>
        <taxon>Nocardioides</taxon>
    </lineage>
</organism>
<protein>
    <submittedName>
        <fullName evidence="4">MCE family protein</fullName>
    </submittedName>
</protein>
<sequence>MTAAAGGLRRWVPLVVIGALIAAALVWMFGSGGGTKTVTAYFPRAVSVYEGSDVRVLGIRVGQVDEVVPEGQQVKVVMSYDEDVEIPADADAVIVSPSVVGDRYVQLTPAYESGDVMADNTVIENDKTAIPLELDEIYSSIDKLTVALGPEGANKEGALTDLLEQTAKNFGGQGEQFHQTIEDFGRLSETLDNNKDELFDSTAQLEAFIETLAENDTTVRDFNRSLGSVSSLLADERQELTTALQTLGVALDQVARFVKENRAVLGRNIRDVNRVAKVLVRQRAALDEILQAGPLALTNLFHTYNPADGTLDTNANLGNLAHELLTHPADTVCALIAPADKNGSLCGILEGILPRASAFGSGAWNSPFDPSLAGFVEAQR</sequence>
<feature type="domain" description="Mammalian cell entry C-terminal" evidence="3">
    <location>
        <begin position="116"/>
        <end position="291"/>
    </location>
</feature>
<reference evidence="4 5" key="1">
    <citation type="journal article" date="2009" name="Int. J. Syst. Evol. Microbiol.">
        <title>Nocardioides caeni sp. nov., isolated from wastewater.</title>
        <authorList>
            <person name="Yoon J.H."/>
            <person name="Kang S.J."/>
            <person name="Park S."/>
            <person name="Kim W."/>
            <person name="Oh T.K."/>
        </authorList>
    </citation>
    <scope>NUCLEOTIDE SEQUENCE [LARGE SCALE GENOMIC DNA]</scope>
    <source>
        <strain evidence="4 5">DSM 23134</strain>
    </source>
</reference>
<dbReference type="NCBIfam" id="TIGR00996">
    <property type="entry name" value="Mtu_fam_mce"/>
    <property type="match status" value="1"/>
</dbReference>
<keyword evidence="1" id="KW-1133">Transmembrane helix</keyword>
<dbReference type="EMBL" id="STGW01000007">
    <property type="protein sequence ID" value="THV12193.1"/>
    <property type="molecule type" value="Genomic_DNA"/>
</dbReference>
<evidence type="ECO:0000256" key="1">
    <source>
        <dbReference type="SAM" id="Phobius"/>
    </source>
</evidence>
<dbReference type="InterPro" id="IPR024516">
    <property type="entry name" value="Mce_C"/>
</dbReference>
<dbReference type="OrthoDB" id="4516955at2"/>
<keyword evidence="1" id="KW-0812">Transmembrane</keyword>